<keyword evidence="1" id="KW-0812">Transmembrane</keyword>
<comment type="caution">
    <text evidence="2">The sequence shown here is derived from an EMBL/GenBank/DDBJ whole genome shotgun (WGS) entry which is preliminary data.</text>
</comment>
<reference evidence="2 3" key="1">
    <citation type="journal article" date="2024" name="G3 (Bethesda)">
        <title>Genome assembly of Hibiscus sabdariffa L. provides insights into metabolisms of medicinal natural products.</title>
        <authorList>
            <person name="Kim T."/>
        </authorList>
    </citation>
    <scope>NUCLEOTIDE SEQUENCE [LARGE SCALE GENOMIC DNA]</scope>
    <source>
        <strain evidence="2">TK-2024</strain>
        <tissue evidence="2">Old leaves</tissue>
    </source>
</reference>
<keyword evidence="3" id="KW-1185">Reference proteome</keyword>
<name>A0ABR2D006_9ROSI</name>
<keyword evidence="1" id="KW-0472">Membrane</keyword>
<dbReference type="Proteomes" id="UP001472677">
    <property type="component" value="Unassembled WGS sequence"/>
</dbReference>
<evidence type="ECO:0000256" key="1">
    <source>
        <dbReference type="SAM" id="Phobius"/>
    </source>
</evidence>
<accession>A0ABR2D006</accession>
<feature type="transmembrane region" description="Helical" evidence="1">
    <location>
        <begin position="12"/>
        <end position="36"/>
    </location>
</feature>
<dbReference type="EMBL" id="JBBPBM010000039">
    <property type="protein sequence ID" value="KAK8526395.1"/>
    <property type="molecule type" value="Genomic_DNA"/>
</dbReference>
<evidence type="ECO:0000313" key="2">
    <source>
        <dbReference type="EMBL" id="KAK8526395.1"/>
    </source>
</evidence>
<evidence type="ECO:0000313" key="3">
    <source>
        <dbReference type="Proteomes" id="UP001472677"/>
    </source>
</evidence>
<organism evidence="2 3">
    <name type="scientific">Hibiscus sabdariffa</name>
    <name type="common">roselle</name>
    <dbReference type="NCBI Taxonomy" id="183260"/>
    <lineage>
        <taxon>Eukaryota</taxon>
        <taxon>Viridiplantae</taxon>
        <taxon>Streptophyta</taxon>
        <taxon>Embryophyta</taxon>
        <taxon>Tracheophyta</taxon>
        <taxon>Spermatophyta</taxon>
        <taxon>Magnoliopsida</taxon>
        <taxon>eudicotyledons</taxon>
        <taxon>Gunneridae</taxon>
        <taxon>Pentapetalae</taxon>
        <taxon>rosids</taxon>
        <taxon>malvids</taxon>
        <taxon>Malvales</taxon>
        <taxon>Malvaceae</taxon>
        <taxon>Malvoideae</taxon>
        <taxon>Hibiscus</taxon>
    </lineage>
</organism>
<proteinExistence type="predicted"/>
<gene>
    <name evidence="2" type="ORF">V6N12_020867</name>
</gene>
<sequence>MFLAACMEQGSAVLASLVSSFIHQLYCCLLLMIALIHCSYRPTSTEKAAKDAWGFPVWGSADVHVFCCYTEQSVLDYAWAFVCLQTNKNSLSSNRAPFQTRCLLD</sequence>
<evidence type="ECO:0008006" key="4">
    <source>
        <dbReference type="Google" id="ProtNLM"/>
    </source>
</evidence>
<protein>
    <recommendedName>
        <fullName evidence="4">Secreted protein</fullName>
    </recommendedName>
</protein>
<keyword evidence="1" id="KW-1133">Transmembrane helix</keyword>